<accession>A0A6B0VR53</accession>
<dbReference type="EMBL" id="WUYX01000053">
    <property type="protein sequence ID" value="MXV63537.1"/>
    <property type="molecule type" value="Genomic_DNA"/>
</dbReference>
<evidence type="ECO:0000256" key="1">
    <source>
        <dbReference type="SAM" id="MobiDB-lite"/>
    </source>
</evidence>
<keyword evidence="5" id="KW-1185">Reference proteome</keyword>
<keyword evidence="2" id="KW-0472">Membrane</keyword>
<dbReference type="OrthoDB" id="157176at2157"/>
<feature type="region of interest" description="Disordered" evidence="1">
    <location>
        <begin position="26"/>
        <end position="49"/>
    </location>
</feature>
<feature type="domain" description="TRAM" evidence="3">
    <location>
        <begin position="50"/>
        <end position="116"/>
    </location>
</feature>
<keyword evidence="2" id="KW-1133">Transmembrane helix</keyword>
<organism evidence="4 5">
    <name type="scientific">Natronorubrum halalkaliphilum</name>
    <dbReference type="NCBI Taxonomy" id="2691917"/>
    <lineage>
        <taxon>Archaea</taxon>
        <taxon>Methanobacteriati</taxon>
        <taxon>Methanobacteriota</taxon>
        <taxon>Stenosarchaea group</taxon>
        <taxon>Halobacteria</taxon>
        <taxon>Halobacteriales</taxon>
        <taxon>Natrialbaceae</taxon>
        <taxon>Natronorubrum</taxon>
    </lineage>
</organism>
<evidence type="ECO:0000313" key="4">
    <source>
        <dbReference type="EMBL" id="MXV63537.1"/>
    </source>
</evidence>
<dbReference type="InterPro" id="IPR012340">
    <property type="entry name" value="NA-bd_OB-fold"/>
</dbReference>
<sequence>MLGVASLLLGAIVIVLFGSWLIKRARGDGRSTAQQESFERHKAAQERDPPVDIGDVRQVAVQEFTEHHSGEQQALCKVEGFVVFAEDVPPGLEVGDVIEVKILSFNRGHTSATATILDTV</sequence>
<comment type="caution">
    <text evidence="4">The sequence shown here is derived from an EMBL/GenBank/DDBJ whole genome shotgun (WGS) entry which is preliminary data.</text>
</comment>
<dbReference type="Proteomes" id="UP000434101">
    <property type="component" value="Unassembled WGS sequence"/>
</dbReference>
<gene>
    <name evidence="4" type="ORF">GS429_16035</name>
</gene>
<protein>
    <submittedName>
        <fullName evidence="4">RNA-binding protein</fullName>
    </submittedName>
</protein>
<name>A0A6B0VR53_9EURY</name>
<feature type="compositionally biased region" description="Basic and acidic residues" evidence="1">
    <location>
        <begin position="37"/>
        <end position="49"/>
    </location>
</feature>
<proteinExistence type="predicted"/>
<evidence type="ECO:0000313" key="5">
    <source>
        <dbReference type="Proteomes" id="UP000434101"/>
    </source>
</evidence>
<evidence type="ECO:0000259" key="3">
    <source>
        <dbReference type="PROSITE" id="PS50926"/>
    </source>
</evidence>
<dbReference type="RefSeq" id="WP_160066348.1">
    <property type="nucleotide sequence ID" value="NZ_WUYX01000053.1"/>
</dbReference>
<dbReference type="PROSITE" id="PS50926">
    <property type="entry name" value="TRAM"/>
    <property type="match status" value="1"/>
</dbReference>
<evidence type="ECO:0000256" key="2">
    <source>
        <dbReference type="SAM" id="Phobius"/>
    </source>
</evidence>
<reference evidence="4 5" key="1">
    <citation type="submission" date="2020-01" db="EMBL/GenBank/DDBJ databases">
        <title>Natronorubrum sp. JWXQ-INN 674 isolated from Inner Mongolia Autonomous Region of China.</title>
        <authorList>
            <person name="Xue Q."/>
        </authorList>
    </citation>
    <scope>NUCLEOTIDE SEQUENCE [LARGE SCALE GENOMIC DNA]</scope>
    <source>
        <strain evidence="4 5">JWXQ-INN-674</strain>
    </source>
</reference>
<dbReference type="Gene3D" id="2.40.50.140">
    <property type="entry name" value="Nucleic acid-binding proteins"/>
    <property type="match status" value="1"/>
</dbReference>
<dbReference type="AlphaFoldDB" id="A0A6B0VR53"/>
<keyword evidence="2" id="KW-0812">Transmembrane</keyword>
<feature type="transmembrane region" description="Helical" evidence="2">
    <location>
        <begin position="6"/>
        <end position="22"/>
    </location>
</feature>
<dbReference type="InterPro" id="IPR002792">
    <property type="entry name" value="TRAM_dom"/>
</dbReference>